<evidence type="ECO:0000313" key="1">
    <source>
        <dbReference type="EMBL" id="PTN08384.1"/>
    </source>
</evidence>
<comment type="caution">
    <text evidence="1">The sequence shown here is derived from an EMBL/GenBank/DDBJ whole genome shotgun (WGS) entry which is preliminary data.</text>
</comment>
<dbReference type="AlphaFoldDB" id="A0A2T5C198"/>
<evidence type="ECO:0000313" key="2">
    <source>
        <dbReference type="Proteomes" id="UP000243525"/>
    </source>
</evidence>
<protein>
    <submittedName>
        <fullName evidence="1">Uncharacterized protein</fullName>
    </submittedName>
</protein>
<accession>A0A2T5C198</accession>
<keyword evidence="2" id="KW-1185">Reference proteome</keyword>
<gene>
    <name evidence="1" type="ORF">C8N47_109120</name>
</gene>
<dbReference type="Proteomes" id="UP000243525">
    <property type="component" value="Unassembled WGS sequence"/>
</dbReference>
<reference evidence="1 2" key="1">
    <citation type="submission" date="2018-04" db="EMBL/GenBank/DDBJ databases">
        <title>Genomic Encyclopedia of Archaeal and Bacterial Type Strains, Phase II (KMG-II): from individual species to whole genera.</title>
        <authorList>
            <person name="Goeker M."/>
        </authorList>
    </citation>
    <scope>NUCLEOTIDE SEQUENCE [LARGE SCALE GENOMIC DNA]</scope>
    <source>
        <strain evidence="1 2">DSM 28823</strain>
    </source>
</reference>
<sequence>MTLNEDNALFAENEQRTKDSALERVIIFV</sequence>
<dbReference type="EMBL" id="QAAD01000009">
    <property type="protein sequence ID" value="PTN08384.1"/>
    <property type="molecule type" value="Genomic_DNA"/>
</dbReference>
<proteinExistence type="predicted"/>
<organism evidence="1 2">
    <name type="scientific">Mangrovibacterium marinum</name>
    <dbReference type="NCBI Taxonomy" id="1639118"/>
    <lineage>
        <taxon>Bacteria</taxon>
        <taxon>Pseudomonadati</taxon>
        <taxon>Bacteroidota</taxon>
        <taxon>Bacteroidia</taxon>
        <taxon>Marinilabiliales</taxon>
        <taxon>Prolixibacteraceae</taxon>
        <taxon>Mangrovibacterium</taxon>
    </lineage>
</organism>
<name>A0A2T5C198_9BACT</name>